<keyword evidence="4" id="KW-0328">Glycosyltransferase</keyword>
<evidence type="ECO:0000256" key="5">
    <source>
        <dbReference type="ARBA" id="ARBA00022679"/>
    </source>
</evidence>
<comment type="subcellular location">
    <subcellularLocation>
        <location evidence="1">Membrane</location>
        <topology evidence="1">Single-pass type II membrane protein</topology>
    </subcellularLocation>
</comment>
<keyword evidence="8" id="KW-1133">Transmembrane helix</keyword>
<evidence type="ECO:0000256" key="1">
    <source>
        <dbReference type="ARBA" id="ARBA00004606"/>
    </source>
</evidence>
<proteinExistence type="inferred from homology"/>
<evidence type="ECO:0000259" key="12">
    <source>
        <dbReference type="Pfam" id="PF13733"/>
    </source>
</evidence>
<accession>A0AAV2I0D2</accession>
<sequence>MHPFLQRQNLEYGIIVVEQAAGTPFNRAILMNVGFVESLKILEYDCFVFHDVDLLPLDDRNFYSCGDEPVHLSAVIDSHDNKLMYQNIFGGASMMTKEMMNKVNGFSNAYFGWGGEDDDMSYRVRSHGMVIVRYDPEVARYTMMRHAKEDQEDRTHLFRSSKNRIHEDGLNTLKYQLLGLKQEPLYTWVYVKIDPTEILKNPSLYVE</sequence>
<dbReference type="GO" id="GO:0033842">
    <property type="term" value="F:N-acetyl-beta-glucosaminyl-derivative 4-beta-N-acetylgalactosaminyltransferase activity"/>
    <property type="evidence" value="ECO:0007669"/>
    <property type="project" value="TreeGrafter"/>
</dbReference>
<dbReference type="GO" id="GO:0016020">
    <property type="term" value="C:membrane"/>
    <property type="evidence" value="ECO:0007669"/>
    <property type="project" value="UniProtKB-SubCell"/>
</dbReference>
<evidence type="ECO:0000259" key="11">
    <source>
        <dbReference type="Pfam" id="PF02709"/>
    </source>
</evidence>
<dbReference type="Pfam" id="PF02709">
    <property type="entry name" value="Glyco_transf_7C"/>
    <property type="match status" value="1"/>
</dbReference>
<comment type="similarity">
    <text evidence="3">Belongs to the glycosyltransferase 7 family.</text>
</comment>
<comment type="pathway">
    <text evidence="2">Protein modification; protein glycosylation.</text>
</comment>
<dbReference type="GO" id="GO:0005794">
    <property type="term" value="C:Golgi apparatus"/>
    <property type="evidence" value="ECO:0007669"/>
    <property type="project" value="TreeGrafter"/>
</dbReference>
<dbReference type="InterPro" id="IPR003859">
    <property type="entry name" value="Galactosyl_T"/>
</dbReference>
<comment type="caution">
    <text evidence="13">The sequence shown here is derived from an EMBL/GenBank/DDBJ whole genome shotgun (WGS) entry which is preliminary data.</text>
</comment>
<dbReference type="Proteomes" id="UP001497497">
    <property type="component" value="Unassembled WGS sequence"/>
</dbReference>
<gene>
    <name evidence="13" type="ORF">GSLYS_00013739001</name>
</gene>
<keyword evidence="5" id="KW-0808">Transferase</keyword>
<evidence type="ECO:0000256" key="8">
    <source>
        <dbReference type="ARBA" id="ARBA00022989"/>
    </source>
</evidence>
<dbReference type="InterPro" id="IPR027791">
    <property type="entry name" value="Galactosyl_T_C"/>
</dbReference>
<dbReference type="InterPro" id="IPR027995">
    <property type="entry name" value="Galactosyl_T_N"/>
</dbReference>
<evidence type="ECO:0000313" key="13">
    <source>
        <dbReference type="EMBL" id="CAL1540006.1"/>
    </source>
</evidence>
<evidence type="ECO:0000256" key="6">
    <source>
        <dbReference type="ARBA" id="ARBA00022692"/>
    </source>
</evidence>
<dbReference type="GO" id="GO:0005975">
    <property type="term" value="P:carbohydrate metabolic process"/>
    <property type="evidence" value="ECO:0007669"/>
    <property type="project" value="InterPro"/>
</dbReference>
<evidence type="ECO:0000256" key="10">
    <source>
        <dbReference type="ARBA" id="ARBA00023180"/>
    </source>
</evidence>
<feature type="domain" description="Galactosyltransferase N-terminal" evidence="12">
    <location>
        <begin position="1"/>
        <end position="65"/>
    </location>
</feature>
<evidence type="ECO:0000256" key="2">
    <source>
        <dbReference type="ARBA" id="ARBA00004922"/>
    </source>
</evidence>
<evidence type="ECO:0000256" key="4">
    <source>
        <dbReference type="ARBA" id="ARBA00022676"/>
    </source>
</evidence>
<evidence type="ECO:0000256" key="7">
    <source>
        <dbReference type="ARBA" id="ARBA00022968"/>
    </source>
</evidence>
<dbReference type="EMBL" id="CAXITT010000366">
    <property type="protein sequence ID" value="CAL1540006.1"/>
    <property type="molecule type" value="Genomic_DNA"/>
</dbReference>
<dbReference type="GO" id="GO:0008378">
    <property type="term" value="F:galactosyltransferase activity"/>
    <property type="evidence" value="ECO:0007669"/>
    <property type="project" value="TreeGrafter"/>
</dbReference>
<dbReference type="PRINTS" id="PR02050">
    <property type="entry name" value="B14GALTRFASE"/>
</dbReference>
<keyword evidence="9" id="KW-0472">Membrane</keyword>
<keyword evidence="14" id="KW-1185">Reference proteome</keyword>
<keyword evidence="10" id="KW-0325">Glycoprotein</keyword>
<dbReference type="InterPro" id="IPR029044">
    <property type="entry name" value="Nucleotide-diphossugar_trans"/>
</dbReference>
<dbReference type="AlphaFoldDB" id="A0AAV2I0D2"/>
<evidence type="ECO:0008006" key="15">
    <source>
        <dbReference type="Google" id="ProtNLM"/>
    </source>
</evidence>
<evidence type="ECO:0000256" key="3">
    <source>
        <dbReference type="ARBA" id="ARBA00005735"/>
    </source>
</evidence>
<dbReference type="PANTHER" id="PTHR19300:SF57">
    <property type="entry name" value="BETA-1,4-N-ACETYLGALACTOSAMINYLTRANSFERASE"/>
    <property type="match status" value="1"/>
</dbReference>
<organism evidence="13 14">
    <name type="scientific">Lymnaea stagnalis</name>
    <name type="common">Great pond snail</name>
    <name type="synonym">Helix stagnalis</name>
    <dbReference type="NCBI Taxonomy" id="6523"/>
    <lineage>
        <taxon>Eukaryota</taxon>
        <taxon>Metazoa</taxon>
        <taxon>Spiralia</taxon>
        <taxon>Lophotrochozoa</taxon>
        <taxon>Mollusca</taxon>
        <taxon>Gastropoda</taxon>
        <taxon>Heterobranchia</taxon>
        <taxon>Euthyneura</taxon>
        <taxon>Panpulmonata</taxon>
        <taxon>Hygrophila</taxon>
        <taxon>Lymnaeoidea</taxon>
        <taxon>Lymnaeidae</taxon>
        <taxon>Lymnaea</taxon>
    </lineage>
</organism>
<reference evidence="13 14" key="1">
    <citation type="submission" date="2024-04" db="EMBL/GenBank/DDBJ databases">
        <authorList>
            <consortium name="Genoscope - CEA"/>
            <person name="William W."/>
        </authorList>
    </citation>
    <scope>NUCLEOTIDE SEQUENCE [LARGE SCALE GENOMIC DNA]</scope>
</reference>
<evidence type="ECO:0000313" key="14">
    <source>
        <dbReference type="Proteomes" id="UP001497497"/>
    </source>
</evidence>
<protein>
    <recommendedName>
        <fullName evidence="15">Beta-1,4-N-acetylgalactosaminyltransferase bre-4</fullName>
    </recommendedName>
</protein>
<keyword evidence="6" id="KW-0812">Transmembrane</keyword>
<dbReference type="PANTHER" id="PTHR19300">
    <property type="entry name" value="BETA-1,4-GALACTOSYLTRANSFERASE"/>
    <property type="match status" value="1"/>
</dbReference>
<dbReference type="Pfam" id="PF13733">
    <property type="entry name" value="Glyco_transf_7N"/>
    <property type="match status" value="1"/>
</dbReference>
<keyword evidence="7" id="KW-0735">Signal-anchor</keyword>
<evidence type="ECO:0000256" key="9">
    <source>
        <dbReference type="ARBA" id="ARBA00023136"/>
    </source>
</evidence>
<name>A0AAV2I0D2_LYMST</name>
<dbReference type="SUPFAM" id="SSF53448">
    <property type="entry name" value="Nucleotide-diphospho-sugar transferases"/>
    <property type="match status" value="1"/>
</dbReference>
<dbReference type="GO" id="GO:0006688">
    <property type="term" value="P:glycosphingolipid biosynthetic process"/>
    <property type="evidence" value="ECO:0007669"/>
    <property type="project" value="TreeGrafter"/>
</dbReference>
<dbReference type="Gene3D" id="3.90.550.10">
    <property type="entry name" value="Spore Coat Polysaccharide Biosynthesis Protein SpsA, Chain A"/>
    <property type="match status" value="1"/>
</dbReference>
<feature type="domain" description="Galactosyltransferase C-terminal" evidence="11">
    <location>
        <begin position="71"/>
        <end position="146"/>
    </location>
</feature>